<dbReference type="InterPro" id="IPR011009">
    <property type="entry name" value="Kinase-like_dom_sf"/>
</dbReference>
<evidence type="ECO:0000313" key="3">
    <source>
        <dbReference type="EMBL" id="OAA74754.1"/>
    </source>
</evidence>
<organism evidence="3 4">
    <name type="scientific">Akanthomyces lecanii RCEF 1005</name>
    <dbReference type="NCBI Taxonomy" id="1081108"/>
    <lineage>
        <taxon>Eukaryota</taxon>
        <taxon>Fungi</taxon>
        <taxon>Dikarya</taxon>
        <taxon>Ascomycota</taxon>
        <taxon>Pezizomycotina</taxon>
        <taxon>Sordariomycetes</taxon>
        <taxon>Hypocreomycetidae</taxon>
        <taxon>Hypocreales</taxon>
        <taxon>Cordycipitaceae</taxon>
        <taxon>Akanthomyces</taxon>
        <taxon>Cordyceps confragosa</taxon>
    </lineage>
</organism>
<reference evidence="3 4" key="1">
    <citation type="journal article" date="2016" name="Genome Biol. Evol.">
        <title>Divergent and convergent evolution of fungal pathogenicity.</title>
        <authorList>
            <person name="Shang Y."/>
            <person name="Xiao G."/>
            <person name="Zheng P."/>
            <person name="Cen K."/>
            <person name="Zhan S."/>
            <person name="Wang C."/>
        </authorList>
    </citation>
    <scope>NUCLEOTIDE SEQUENCE [LARGE SCALE GENOMIC DNA]</scope>
    <source>
        <strain evidence="3 4">RCEF 1005</strain>
    </source>
</reference>
<evidence type="ECO:0000259" key="2">
    <source>
        <dbReference type="PROSITE" id="PS50011"/>
    </source>
</evidence>
<dbReference type="InterPro" id="IPR000719">
    <property type="entry name" value="Prot_kinase_dom"/>
</dbReference>
<evidence type="ECO:0000256" key="1">
    <source>
        <dbReference type="SAM" id="SignalP"/>
    </source>
</evidence>
<evidence type="ECO:0000313" key="4">
    <source>
        <dbReference type="Proteomes" id="UP000076881"/>
    </source>
</evidence>
<dbReference type="AlphaFoldDB" id="A0A162LRY4"/>
<accession>A0A162LRY4</accession>
<dbReference type="SUPFAM" id="SSF56112">
    <property type="entry name" value="Protein kinase-like (PK-like)"/>
    <property type="match status" value="1"/>
</dbReference>
<gene>
    <name evidence="3" type="ORF">LEL_08335</name>
</gene>
<dbReference type="GO" id="GO:0004672">
    <property type="term" value="F:protein kinase activity"/>
    <property type="evidence" value="ECO:0007669"/>
    <property type="project" value="InterPro"/>
</dbReference>
<dbReference type="GO" id="GO:0005524">
    <property type="term" value="F:ATP binding"/>
    <property type="evidence" value="ECO:0007669"/>
    <property type="project" value="InterPro"/>
</dbReference>
<name>A0A162LRY4_CORDF</name>
<dbReference type="OrthoDB" id="2538079at2759"/>
<feature type="chain" id="PRO_5007837064" evidence="1">
    <location>
        <begin position="22"/>
        <end position="476"/>
    </location>
</feature>
<sequence>MKSTSILLAALATCFRMGANAATVMKVTSFDGPVSGEELQSFSSYISTLEPANDNIGNQWAQGHSGEATKAMGLVYSISGQQEVLDNMLRFCDAVLSQRNDLAKAPIGQHKIWTGDIAPVWPNNVNASPISTGGEQGDPVGHLASCAHLILKDEKLYGKTVAIGDEHDYGKTYLERARTYIKQADKAMAGHILSRLLDVSRGDKMYFARDSPYKGGTPVPWNQQMMFNYAFQNLVAAHALLGDNTELADKYKSIMTANMKWFFSGGGSKTKKSKKGSMVYDWEYAVGSRVEDVNHASLDVAGFHRAYVDGSWNITAGEMTTLANTFVDVMRLGGDKYAGTVEGGCGKGHASCIDYVRSGFLLLAEFRSDAYHDIMAADLQEGGSTTKVDTFSRFLRAANRQFGDFGLEKREEEIGNTVLGTPGFWAPEIFLRRNNSVYGFQVDIWSLEVLLLNVECHELPGKGLMDEISNDDARFS</sequence>
<comment type="caution">
    <text evidence="3">The sequence shown here is derived from an EMBL/GenBank/DDBJ whole genome shotgun (WGS) entry which is preliminary data.</text>
</comment>
<keyword evidence="4" id="KW-1185">Reference proteome</keyword>
<feature type="signal peptide" evidence="1">
    <location>
        <begin position="1"/>
        <end position="21"/>
    </location>
</feature>
<keyword evidence="3" id="KW-0418">Kinase</keyword>
<dbReference type="Gene3D" id="1.10.510.10">
    <property type="entry name" value="Transferase(Phosphotransferase) domain 1"/>
    <property type="match status" value="1"/>
</dbReference>
<feature type="domain" description="Protein kinase" evidence="2">
    <location>
        <begin position="191"/>
        <end position="476"/>
    </location>
</feature>
<dbReference type="EMBL" id="AZHF01000006">
    <property type="protein sequence ID" value="OAA74754.1"/>
    <property type="molecule type" value="Genomic_DNA"/>
</dbReference>
<dbReference type="PROSITE" id="PS50011">
    <property type="entry name" value="PROTEIN_KINASE_DOM"/>
    <property type="match status" value="1"/>
</dbReference>
<dbReference type="Proteomes" id="UP000076881">
    <property type="component" value="Unassembled WGS sequence"/>
</dbReference>
<keyword evidence="1" id="KW-0732">Signal</keyword>
<proteinExistence type="predicted"/>
<protein>
    <submittedName>
        <fullName evidence="3">Protein kinase-like domain protein</fullName>
    </submittedName>
</protein>
<keyword evidence="3" id="KW-0808">Transferase</keyword>